<dbReference type="NCBIfam" id="TIGR02893">
    <property type="entry name" value="spore_yabQ"/>
    <property type="match status" value="1"/>
</dbReference>
<keyword evidence="1" id="KW-0472">Membrane</keyword>
<dbReference type="InterPro" id="IPR019074">
    <property type="entry name" value="YabQ"/>
</dbReference>
<dbReference type="EMBL" id="CP162599">
    <property type="protein sequence ID" value="XDK32876.1"/>
    <property type="molecule type" value="Genomic_DNA"/>
</dbReference>
<sequence>MTLHVQLLTMITMICGGFYIGIAYDTFQRFSSYWKRISILSYTLEIAFWLIQTFILFFVLVQVNNGQLRIYVFAACLLGVSLYHFFIANTYRKILNWVVRLFTTLLRWIWYIIMKPLALIIHILRTIIIYLVKLLYGILRFCLRLIWFPIYWFLRLLYHCLPQKIQNYLHTLAGFYCIIENKCRTWLIWFRTFLQRRK</sequence>
<keyword evidence="1" id="KW-0812">Transmembrane</keyword>
<dbReference type="AlphaFoldDB" id="A0AB39HRM1"/>
<accession>A0AB39HRM1</accession>
<feature type="transmembrane region" description="Helical" evidence="1">
    <location>
        <begin position="68"/>
        <end position="87"/>
    </location>
</feature>
<keyword evidence="1" id="KW-1133">Transmembrane helix</keyword>
<feature type="transmembrane region" description="Helical" evidence="1">
    <location>
        <begin position="138"/>
        <end position="158"/>
    </location>
</feature>
<dbReference type="RefSeq" id="WP_368653563.1">
    <property type="nucleotide sequence ID" value="NZ_CP162599.1"/>
</dbReference>
<feature type="transmembrane region" description="Helical" evidence="1">
    <location>
        <begin position="108"/>
        <end position="132"/>
    </location>
</feature>
<organism evidence="2">
    <name type="scientific">Ornithinibacillus sp. 4-3</name>
    <dbReference type="NCBI Taxonomy" id="3231488"/>
    <lineage>
        <taxon>Bacteria</taxon>
        <taxon>Bacillati</taxon>
        <taxon>Bacillota</taxon>
        <taxon>Bacilli</taxon>
        <taxon>Bacillales</taxon>
        <taxon>Bacillaceae</taxon>
        <taxon>Ornithinibacillus</taxon>
    </lineage>
</organism>
<evidence type="ECO:0000313" key="2">
    <source>
        <dbReference type="EMBL" id="XDK32876.1"/>
    </source>
</evidence>
<feature type="transmembrane region" description="Helical" evidence="1">
    <location>
        <begin position="6"/>
        <end position="27"/>
    </location>
</feature>
<name>A0AB39HRM1_9BACI</name>
<proteinExistence type="predicted"/>
<feature type="transmembrane region" description="Helical" evidence="1">
    <location>
        <begin position="39"/>
        <end position="62"/>
    </location>
</feature>
<reference evidence="2" key="1">
    <citation type="submission" date="2024-07" db="EMBL/GenBank/DDBJ databases">
        <title>Halotolerant mesophilic bacterium Ornithinibacillus sp. 4-3, sp. nov., isolated from soil.</title>
        <authorList>
            <person name="Sidarenka A.V."/>
            <person name="Guliayeva D.E."/>
            <person name="Leanovich S.I."/>
            <person name="Hileuskaya K.S."/>
            <person name="Akhremchuk A.E."/>
            <person name="Sikolenko M.A."/>
            <person name="Valentovich L.N."/>
        </authorList>
    </citation>
    <scope>NUCLEOTIDE SEQUENCE</scope>
    <source>
        <strain evidence="2">4-3</strain>
    </source>
</reference>
<evidence type="ECO:0000256" key="1">
    <source>
        <dbReference type="SAM" id="Phobius"/>
    </source>
</evidence>
<gene>
    <name evidence="2" type="primary">yabQ</name>
    <name evidence="2" type="ORF">AB4Y30_00345</name>
</gene>
<dbReference type="Pfam" id="PF09578">
    <property type="entry name" value="Spore_YabQ"/>
    <property type="match status" value="1"/>
</dbReference>
<protein>
    <submittedName>
        <fullName evidence="2">Spore cortex biosynthesis protein YabQ</fullName>
    </submittedName>
</protein>